<name>A0A2I0JXK0_PUNGR</name>
<reference evidence="2 3" key="1">
    <citation type="submission" date="2017-11" db="EMBL/GenBank/DDBJ databases">
        <title>De-novo sequencing of pomegranate (Punica granatum L.) genome.</title>
        <authorList>
            <person name="Akparov Z."/>
            <person name="Amiraslanov A."/>
            <person name="Hajiyeva S."/>
            <person name="Abbasov M."/>
            <person name="Kaur K."/>
            <person name="Hamwieh A."/>
            <person name="Solovyev V."/>
            <person name="Salamov A."/>
            <person name="Braich B."/>
            <person name="Kosarev P."/>
            <person name="Mahmoud A."/>
            <person name="Hajiyev E."/>
            <person name="Babayeva S."/>
            <person name="Izzatullayeva V."/>
            <person name="Mammadov A."/>
            <person name="Mammadov A."/>
            <person name="Sharifova S."/>
            <person name="Ojaghi J."/>
            <person name="Eynullazada K."/>
            <person name="Bayramov B."/>
            <person name="Abdulazimova A."/>
            <person name="Shahmuradov I."/>
        </authorList>
    </citation>
    <scope>NUCLEOTIDE SEQUENCE [LARGE SCALE GENOMIC DNA]</scope>
    <source>
        <strain evidence="3">cv. AG2017</strain>
        <tissue evidence="2">Leaf</tissue>
    </source>
</reference>
<proteinExistence type="predicted"/>
<sequence>MVTKTTASRLPDGAPGTLDPRTNKRHPKTDFQFEVPVYPFHPSPESEPLGGFSAPSNVSILPTTSASRAITFIQALARSKSVTNIKSIPLGVEGTRANSCNRVEQPELAIFLPGVAAVFSGQLRCSSSIQSRGGRDHHGPVKVARFHGRKP</sequence>
<evidence type="ECO:0000256" key="1">
    <source>
        <dbReference type="SAM" id="MobiDB-lite"/>
    </source>
</evidence>
<dbReference type="EMBL" id="PGOL01001146">
    <property type="protein sequence ID" value="PKI60580.1"/>
    <property type="molecule type" value="Genomic_DNA"/>
</dbReference>
<comment type="caution">
    <text evidence="2">The sequence shown here is derived from an EMBL/GenBank/DDBJ whole genome shotgun (WGS) entry which is preliminary data.</text>
</comment>
<feature type="region of interest" description="Disordered" evidence="1">
    <location>
        <begin position="1"/>
        <end position="27"/>
    </location>
</feature>
<feature type="region of interest" description="Disordered" evidence="1">
    <location>
        <begin position="129"/>
        <end position="151"/>
    </location>
</feature>
<organism evidence="2 3">
    <name type="scientific">Punica granatum</name>
    <name type="common">Pomegranate</name>
    <dbReference type="NCBI Taxonomy" id="22663"/>
    <lineage>
        <taxon>Eukaryota</taxon>
        <taxon>Viridiplantae</taxon>
        <taxon>Streptophyta</taxon>
        <taxon>Embryophyta</taxon>
        <taxon>Tracheophyta</taxon>
        <taxon>Spermatophyta</taxon>
        <taxon>Magnoliopsida</taxon>
        <taxon>eudicotyledons</taxon>
        <taxon>Gunneridae</taxon>
        <taxon>Pentapetalae</taxon>
        <taxon>rosids</taxon>
        <taxon>malvids</taxon>
        <taxon>Myrtales</taxon>
        <taxon>Lythraceae</taxon>
        <taxon>Punica</taxon>
    </lineage>
</organism>
<dbReference type="AlphaFoldDB" id="A0A2I0JXK0"/>
<keyword evidence="3" id="KW-1185">Reference proteome</keyword>
<dbReference type="Proteomes" id="UP000233551">
    <property type="component" value="Unassembled WGS sequence"/>
</dbReference>
<gene>
    <name evidence="2" type="ORF">CRG98_019056</name>
</gene>
<accession>A0A2I0JXK0</accession>
<evidence type="ECO:0000313" key="2">
    <source>
        <dbReference type="EMBL" id="PKI60580.1"/>
    </source>
</evidence>
<protein>
    <submittedName>
        <fullName evidence="2">Uncharacterized protein</fullName>
    </submittedName>
</protein>
<evidence type="ECO:0000313" key="3">
    <source>
        <dbReference type="Proteomes" id="UP000233551"/>
    </source>
</evidence>